<dbReference type="EMBL" id="BAAAQD010000013">
    <property type="protein sequence ID" value="GAA1535446.1"/>
    <property type="molecule type" value="Genomic_DNA"/>
</dbReference>
<accession>A0ABN2BBC1</accession>
<protein>
    <recommendedName>
        <fullName evidence="5">Dolichyl-phosphate-mannose-protein mannosyltransferase</fullName>
    </recommendedName>
</protein>
<gene>
    <name evidence="3" type="ORF">GCM10009827_062170</name>
</gene>
<keyword evidence="4" id="KW-1185">Reference proteome</keyword>
<sequence>MTGAWRMTGAWLREHRALAGLVAAGALLRVGMMAAYYPAFGYFYDTRAYMDAASSGTPSPIWPFGYPAMLKVLGTTGHIASVSAVQHLMGLVMGVGIYALCTRRGVRRSWSALAAAPVLLDARQIQLEHYVLSETLFSFLLLTGVALLMWSRRPPLWLMGLSGLVFALVTLTRTVGQPIAALVVLYLIVRRVGWRRIALFTVSLVVPVVAYMVWYDRHYDAYALNSYTGRYLWQRTTTFVDCTRTDFTPQERQICPPEPLGHREVSDVYLWELDRDRIGARYPGPEHDWLFRHFALKAIREQPGDFAAAVATDAWHLVQPGWPAPARIACTTDLWTMPSGGRSGNQVSNCTATLMARGFQPAGSGGAAPTVTPLNSALWAYGQTVVMPPSALVLLALFALAATVRRRRGGGRRLRDREAADSVLLAVMSLSLLMLGVTLSVIDLRFLVPLLVTAPLAAVLAAHRLASRPTAPDAAPAPTGSPEPALSAEDTAASTRRVHTAGVETSRRKATGIPRSRTPRR</sequence>
<feature type="transmembrane region" description="Helical" evidence="2">
    <location>
        <begin position="156"/>
        <end position="189"/>
    </location>
</feature>
<feature type="compositionally biased region" description="Low complexity" evidence="1">
    <location>
        <begin position="469"/>
        <end position="482"/>
    </location>
</feature>
<reference evidence="3 4" key="1">
    <citation type="journal article" date="2019" name="Int. J. Syst. Evol. Microbiol.">
        <title>The Global Catalogue of Microorganisms (GCM) 10K type strain sequencing project: providing services to taxonomists for standard genome sequencing and annotation.</title>
        <authorList>
            <consortium name="The Broad Institute Genomics Platform"/>
            <consortium name="The Broad Institute Genome Sequencing Center for Infectious Disease"/>
            <person name="Wu L."/>
            <person name="Ma J."/>
        </authorList>
    </citation>
    <scope>NUCLEOTIDE SEQUENCE [LARGE SCALE GENOMIC DNA]</scope>
    <source>
        <strain evidence="3 4">JCM 15933</strain>
    </source>
</reference>
<keyword evidence="2" id="KW-1133">Transmembrane helix</keyword>
<feature type="transmembrane region" description="Helical" evidence="2">
    <location>
        <begin position="130"/>
        <end position="150"/>
    </location>
</feature>
<comment type="caution">
    <text evidence="3">The sequence shown here is derived from an EMBL/GenBank/DDBJ whole genome shotgun (WGS) entry which is preliminary data.</text>
</comment>
<feature type="transmembrane region" description="Helical" evidence="2">
    <location>
        <begin position="423"/>
        <end position="442"/>
    </location>
</feature>
<name>A0ABN2BBC1_9ACTN</name>
<evidence type="ECO:0000313" key="3">
    <source>
        <dbReference type="EMBL" id="GAA1535446.1"/>
    </source>
</evidence>
<keyword evidence="2" id="KW-0812">Transmembrane</keyword>
<evidence type="ECO:0000256" key="2">
    <source>
        <dbReference type="SAM" id="Phobius"/>
    </source>
</evidence>
<feature type="transmembrane region" description="Helical" evidence="2">
    <location>
        <begin position="378"/>
        <end position="402"/>
    </location>
</feature>
<organism evidence="3 4">
    <name type="scientific">Dactylosporangium maewongense</name>
    <dbReference type="NCBI Taxonomy" id="634393"/>
    <lineage>
        <taxon>Bacteria</taxon>
        <taxon>Bacillati</taxon>
        <taxon>Actinomycetota</taxon>
        <taxon>Actinomycetes</taxon>
        <taxon>Micromonosporales</taxon>
        <taxon>Micromonosporaceae</taxon>
        <taxon>Dactylosporangium</taxon>
    </lineage>
</organism>
<evidence type="ECO:0000256" key="1">
    <source>
        <dbReference type="SAM" id="MobiDB-lite"/>
    </source>
</evidence>
<keyword evidence="2" id="KW-0472">Membrane</keyword>
<feature type="region of interest" description="Disordered" evidence="1">
    <location>
        <begin position="469"/>
        <end position="521"/>
    </location>
</feature>
<evidence type="ECO:0000313" key="4">
    <source>
        <dbReference type="Proteomes" id="UP001501470"/>
    </source>
</evidence>
<feature type="transmembrane region" description="Helical" evidence="2">
    <location>
        <begin position="79"/>
        <end position="101"/>
    </location>
</feature>
<feature type="transmembrane region" description="Helical" evidence="2">
    <location>
        <begin position="196"/>
        <end position="214"/>
    </location>
</feature>
<evidence type="ECO:0008006" key="5">
    <source>
        <dbReference type="Google" id="ProtNLM"/>
    </source>
</evidence>
<dbReference type="Proteomes" id="UP001501470">
    <property type="component" value="Unassembled WGS sequence"/>
</dbReference>
<proteinExistence type="predicted"/>
<dbReference type="RefSeq" id="WP_344505871.1">
    <property type="nucleotide sequence ID" value="NZ_BAAAQD010000013.1"/>
</dbReference>